<dbReference type="EMBL" id="JACHDZ010000004">
    <property type="protein sequence ID" value="MBB5345016.1"/>
    <property type="molecule type" value="Genomic_DNA"/>
</dbReference>
<feature type="signal peptide" evidence="1">
    <location>
        <begin position="1"/>
        <end position="26"/>
    </location>
</feature>
<dbReference type="AlphaFoldDB" id="A0A7W8N5Y1"/>
<accession>A0A7W8N5Y1</accession>
<evidence type="ECO:0000256" key="1">
    <source>
        <dbReference type="SAM" id="SignalP"/>
    </source>
</evidence>
<name>A0A7W8N5Y1_9BACT</name>
<dbReference type="Proteomes" id="UP000569092">
    <property type="component" value="Unassembled WGS sequence"/>
</dbReference>
<sequence>MKHIVRAFVVVLALTGAAATTQTSSAKTNAVTASRASMLPVPMCAPNDPNACGMGTR</sequence>
<keyword evidence="1" id="KW-0732">Signal</keyword>
<comment type="caution">
    <text evidence="2">The sequence shown here is derived from an EMBL/GenBank/DDBJ whole genome shotgun (WGS) entry which is preliminary data.</text>
</comment>
<evidence type="ECO:0000313" key="2">
    <source>
        <dbReference type="EMBL" id="MBB5345016.1"/>
    </source>
</evidence>
<protein>
    <submittedName>
        <fullName evidence="2">Uncharacterized protein</fullName>
    </submittedName>
</protein>
<gene>
    <name evidence="2" type="ORF">HDF10_003002</name>
</gene>
<feature type="chain" id="PRO_5030970370" evidence="1">
    <location>
        <begin position="27"/>
        <end position="57"/>
    </location>
</feature>
<proteinExistence type="predicted"/>
<reference evidence="2 3" key="1">
    <citation type="submission" date="2020-08" db="EMBL/GenBank/DDBJ databases">
        <title>Genomic Encyclopedia of Type Strains, Phase IV (KMG-V): Genome sequencing to study the core and pangenomes of soil and plant-associated prokaryotes.</title>
        <authorList>
            <person name="Whitman W."/>
        </authorList>
    </citation>
    <scope>NUCLEOTIDE SEQUENCE [LARGE SCALE GENOMIC DNA]</scope>
    <source>
        <strain evidence="2 3">M8US30</strain>
    </source>
</reference>
<organism evidence="2 3">
    <name type="scientific">Tunturiibacter lichenicola</name>
    <dbReference type="NCBI Taxonomy" id="2051959"/>
    <lineage>
        <taxon>Bacteria</taxon>
        <taxon>Pseudomonadati</taxon>
        <taxon>Acidobacteriota</taxon>
        <taxon>Terriglobia</taxon>
        <taxon>Terriglobales</taxon>
        <taxon>Acidobacteriaceae</taxon>
        <taxon>Tunturiibacter</taxon>
    </lineage>
</organism>
<evidence type="ECO:0000313" key="3">
    <source>
        <dbReference type="Proteomes" id="UP000569092"/>
    </source>
</evidence>